<protein>
    <submittedName>
        <fullName evidence="2">Endonuclease/exonuclease/phosphatase (EEP) superfamily protein YafD</fullName>
    </submittedName>
</protein>
<keyword evidence="2" id="KW-0540">Nuclease</keyword>
<sequence length="95" mass="10197">MRTAVHPMVWVALLEAAWWAALVALLPLVVWCRAGRASLVVTALVRFAVLAVSLPLMAGRWCSGRAGLPLVRAVESPMVVGLPEVAWWAAVVSLL</sequence>
<evidence type="ECO:0000256" key="1">
    <source>
        <dbReference type="SAM" id="Phobius"/>
    </source>
</evidence>
<keyword evidence="1" id="KW-0472">Membrane</keyword>
<organism evidence="2 3">
    <name type="scientific">Actinomadura livida</name>
    <dbReference type="NCBI Taxonomy" id="79909"/>
    <lineage>
        <taxon>Bacteria</taxon>
        <taxon>Bacillati</taxon>
        <taxon>Actinomycetota</taxon>
        <taxon>Actinomycetes</taxon>
        <taxon>Streptosporangiales</taxon>
        <taxon>Thermomonosporaceae</taxon>
        <taxon>Actinomadura</taxon>
    </lineage>
</organism>
<dbReference type="GO" id="GO:0004519">
    <property type="term" value="F:endonuclease activity"/>
    <property type="evidence" value="ECO:0007669"/>
    <property type="project" value="UniProtKB-KW"/>
</dbReference>
<dbReference type="GO" id="GO:0004527">
    <property type="term" value="F:exonuclease activity"/>
    <property type="evidence" value="ECO:0007669"/>
    <property type="project" value="UniProtKB-KW"/>
</dbReference>
<reference evidence="2 3" key="1">
    <citation type="submission" date="2020-08" db="EMBL/GenBank/DDBJ databases">
        <title>Sequencing the genomes of 1000 actinobacteria strains.</title>
        <authorList>
            <person name="Klenk H.-P."/>
        </authorList>
    </citation>
    <scope>NUCLEOTIDE SEQUENCE [LARGE SCALE GENOMIC DNA]</scope>
    <source>
        <strain evidence="2 3">DSM 44772</strain>
    </source>
</reference>
<keyword evidence="2" id="KW-0378">Hydrolase</keyword>
<evidence type="ECO:0000313" key="2">
    <source>
        <dbReference type="EMBL" id="MBB4774026.1"/>
    </source>
</evidence>
<keyword evidence="2" id="KW-0269">Exonuclease</keyword>
<name>A0A7W7IBF9_9ACTN</name>
<dbReference type="AlphaFoldDB" id="A0A7W7IBF9"/>
<dbReference type="EMBL" id="JACHMV010000001">
    <property type="protein sequence ID" value="MBB4774026.1"/>
    <property type="molecule type" value="Genomic_DNA"/>
</dbReference>
<accession>A0A7W7IBF9</accession>
<proteinExistence type="predicted"/>
<dbReference type="RefSeq" id="WP_184882480.1">
    <property type="nucleotide sequence ID" value="NZ_BAAAHD010000064.1"/>
</dbReference>
<keyword evidence="1" id="KW-0812">Transmembrane</keyword>
<feature type="transmembrane region" description="Helical" evidence="1">
    <location>
        <begin position="7"/>
        <end position="31"/>
    </location>
</feature>
<gene>
    <name evidence="2" type="ORF">F4557_002444</name>
</gene>
<evidence type="ECO:0000313" key="3">
    <source>
        <dbReference type="Proteomes" id="UP000549343"/>
    </source>
</evidence>
<keyword evidence="1" id="KW-1133">Transmembrane helix</keyword>
<keyword evidence="2" id="KW-0255">Endonuclease</keyword>
<feature type="transmembrane region" description="Helical" evidence="1">
    <location>
        <begin position="37"/>
        <end position="58"/>
    </location>
</feature>
<dbReference type="Proteomes" id="UP000549343">
    <property type="component" value="Unassembled WGS sequence"/>
</dbReference>
<comment type="caution">
    <text evidence="2">The sequence shown here is derived from an EMBL/GenBank/DDBJ whole genome shotgun (WGS) entry which is preliminary data.</text>
</comment>